<dbReference type="Proteomes" id="UP000219621">
    <property type="component" value="Unassembled WGS sequence"/>
</dbReference>
<gene>
    <name evidence="2" type="ORF">SAMN05421508_11638</name>
</gene>
<dbReference type="RefSeq" id="WP_097281522.1">
    <property type="nucleotide sequence ID" value="NZ_OCNJ01000016.1"/>
</dbReference>
<name>A0A286H024_9PROT</name>
<reference evidence="2 3" key="1">
    <citation type="submission" date="2017-09" db="EMBL/GenBank/DDBJ databases">
        <authorList>
            <person name="Ehlers B."/>
            <person name="Leendertz F.H."/>
        </authorList>
    </citation>
    <scope>NUCLEOTIDE SEQUENCE [LARGE SCALE GENOMIC DNA]</scope>
    <source>
        <strain evidence="2 3">USBA 140</strain>
    </source>
</reference>
<feature type="chain" id="PRO_5012109033" description="DUF922 domain-containing protein" evidence="1">
    <location>
        <begin position="33"/>
        <end position="237"/>
    </location>
</feature>
<dbReference type="OrthoDB" id="8441103at2"/>
<evidence type="ECO:0000313" key="3">
    <source>
        <dbReference type="Proteomes" id="UP000219621"/>
    </source>
</evidence>
<evidence type="ECO:0000256" key="1">
    <source>
        <dbReference type="SAM" id="SignalP"/>
    </source>
</evidence>
<keyword evidence="3" id="KW-1185">Reference proteome</keyword>
<dbReference type="AlphaFoldDB" id="A0A286H024"/>
<organism evidence="2 3">
    <name type="scientific">Caenispirillum bisanense</name>
    <dbReference type="NCBI Taxonomy" id="414052"/>
    <lineage>
        <taxon>Bacteria</taxon>
        <taxon>Pseudomonadati</taxon>
        <taxon>Pseudomonadota</taxon>
        <taxon>Alphaproteobacteria</taxon>
        <taxon>Rhodospirillales</taxon>
        <taxon>Novispirillaceae</taxon>
        <taxon>Caenispirillum</taxon>
    </lineage>
</organism>
<proteinExistence type="predicted"/>
<evidence type="ECO:0000313" key="2">
    <source>
        <dbReference type="EMBL" id="SOE01140.1"/>
    </source>
</evidence>
<evidence type="ECO:0008006" key="4">
    <source>
        <dbReference type="Google" id="ProtNLM"/>
    </source>
</evidence>
<accession>A0A286H024</accession>
<protein>
    <recommendedName>
        <fullName evidence="4">DUF922 domain-containing protein</fullName>
    </recommendedName>
</protein>
<sequence>MLTEFVSAGRVVVRAGAAAAFLLLAAAPAAQASAAAGCRAVPHGPVETEVVLDPGRVVLDVSRDKMQLTTLFQGSDNARMTTGGWTTVGLTESSLEVRTATRTATWPAPGGGWCAQLQGARVEIGYPELRVYIPADFRPGSCAYTTVHDHELEHVAITREVLMRHAPHLDRAVRRAGDGMGVRWAATAQEAKSLAAGVINAALAQPLEALRAEHRLRNAAIDTADNYHGLQQRCDAW</sequence>
<feature type="signal peptide" evidence="1">
    <location>
        <begin position="1"/>
        <end position="32"/>
    </location>
</feature>
<keyword evidence="1" id="KW-0732">Signal</keyword>
<dbReference type="EMBL" id="OCNJ01000016">
    <property type="protein sequence ID" value="SOE01140.1"/>
    <property type="molecule type" value="Genomic_DNA"/>
</dbReference>